<evidence type="ECO:0000313" key="3">
    <source>
        <dbReference type="Proteomes" id="UP001253287"/>
    </source>
</evidence>
<keyword evidence="1" id="KW-0472">Membrane</keyword>
<reference evidence="2" key="1">
    <citation type="submission" date="2023-08" db="EMBL/GenBank/DDBJ databases">
        <title>Lactobacillus from the Female Urinary Tract.</title>
        <authorList>
            <person name="Stegman N."/>
            <person name="Jackson B."/>
            <person name="Steiling M."/>
            <person name="Sedano C."/>
            <person name="Wolfe A."/>
            <person name="Putonti C."/>
        </authorList>
    </citation>
    <scope>NUCLEOTIDE SEQUENCE</scope>
    <source>
        <strain evidence="2">UMB5661</strain>
    </source>
</reference>
<name>A0AAW8WIC6_9LACO</name>
<accession>A0AAW8WIC6</accession>
<proteinExistence type="predicted"/>
<comment type="caution">
    <text evidence="2">The sequence shown here is derived from an EMBL/GenBank/DDBJ whole genome shotgun (WGS) entry which is preliminary data.</text>
</comment>
<gene>
    <name evidence="2" type="ORF">RON39_03475</name>
</gene>
<organism evidence="2 3">
    <name type="scientific">Lactobacillus crispatus</name>
    <dbReference type="NCBI Taxonomy" id="47770"/>
    <lineage>
        <taxon>Bacteria</taxon>
        <taxon>Bacillati</taxon>
        <taxon>Bacillota</taxon>
        <taxon>Bacilli</taxon>
        <taxon>Lactobacillales</taxon>
        <taxon>Lactobacillaceae</taxon>
        <taxon>Lactobacillus</taxon>
    </lineage>
</organism>
<keyword evidence="1" id="KW-1133">Transmembrane helix</keyword>
<sequence>MSFIKFAKKASSGNYLQKGERYMQFYFKSSKRSWKLVIKPSVMLTIIAFVANMLHQI</sequence>
<evidence type="ECO:0008006" key="4">
    <source>
        <dbReference type="Google" id="ProtNLM"/>
    </source>
</evidence>
<feature type="transmembrane region" description="Helical" evidence="1">
    <location>
        <begin position="36"/>
        <end position="54"/>
    </location>
</feature>
<evidence type="ECO:0000313" key="2">
    <source>
        <dbReference type="EMBL" id="MDT9609189.1"/>
    </source>
</evidence>
<dbReference type="Proteomes" id="UP001253287">
    <property type="component" value="Unassembled WGS sequence"/>
</dbReference>
<dbReference type="AlphaFoldDB" id="A0AAW8WIC6"/>
<keyword evidence="1" id="KW-0812">Transmembrane</keyword>
<protein>
    <recommendedName>
        <fullName evidence="4">ABC transporter permease</fullName>
    </recommendedName>
</protein>
<evidence type="ECO:0000256" key="1">
    <source>
        <dbReference type="SAM" id="Phobius"/>
    </source>
</evidence>
<dbReference type="EMBL" id="JAVTXN010000011">
    <property type="protein sequence ID" value="MDT9609189.1"/>
    <property type="molecule type" value="Genomic_DNA"/>
</dbReference>
<dbReference type="RefSeq" id="WP_176713890.1">
    <property type="nucleotide sequence ID" value="NZ_JASOID010000048.1"/>
</dbReference>